<protein>
    <submittedName>
        <fullName evidence="1">OsmC family peroxiredoxin</fullName>
    </submittedName>
</protein>
<dbReference type="SUPFAM" id="SSF82784">
    <property type="entry name" value="OsmC-like"/>
    <property type="match status" value="1"/>
</dbReference>
<dbReference type="PANTHER" id="PTHR39624">
    <property type="entry name" value="PROTEIN INVOLVED IN RIMO-MEDIATED BETA-METHYLTHIOLATION OF RIBOSOMAL PROTEIN S12 YCAO"/>
    <property type="match status" value="1"/>
</dbReference>
<dbReference type="InterPro" id="IPR036102">
    <property type="entry name" value="OsmC/Ohrsf"/>
</dbReference>
<dbReference type="InterPro" id="IPR015946">
    <property type="entry name" value="KH_dom-like_a/b"/>
</dbReference>
<sequence>MTSTVVYEGNLRTVCTHLKSGTKIITDPPTDNQGKGESFSPTDMLATSLGACMLTIMGIKARDLEVDLVDTKIEVEKIMAADPRRVSGINLTFHFPETLVLEEKIKTILERAAHTCPVMYSIHPDIVVNVTFNWNPATIDLKV</sequence>
<name>A0A3B7MMC6_9BACT</name>
<gene>
    <name evidence="1" type="ORF">D3H65_11030</name>
</gene>
<dbReference type="AlphaFoldDB" id="A0A3B7MMC6"/>
<dbReference type="Pfam" id="PF02566">
    <property type="entry name" value="OsmC"/>
    <property type="match status" value="1"/>
</dbReference>
<evidence type="ECO:0000313" key="1">
    <source>
        <dbReference type="EMBL" id="AXY74479.1"/>
    </source>
</evidence>
<dbReference type="RefSeq" id="WP_119050366.1">
    <property type="nucleotide sequence ID" value="NZ_CP032157.1"/>
</dbReference>
<dbReference type="PANTHER" id="PTHR39624:SF2">
    <property type="entry name" value="OSMC-LIKE PROTEIN"/>
    <property type="match status" value="1"/>
</dbReference>
<evidence type="ECO:0000313" key="2">
    <source>
        <dbReference type="Proteomes" id="UP000263900"/>
    </source>
</evidence>
<dbReference type="Proteomes" id="UP000263900">
    <property type="component" value="Chromosome"/>
</dbReference>
<dbReference type="InterPro" id="IPR003718">
    <property type="entry name" value="OsmC/Ohr_fam"/>
</dbReference>
<dbReference type="Gene3D" id="3.30.300.20">
    <property type="match status" value="1"/>
</dbReference>
<dbReference type="OrthoDB" id="290036at2"/>
<dbReference type="KEGG" id="pseg:D3H65_11030"/>
<dbReference type="EMBL" id="CP032157">
    <property type="protein sequence ID" value="AXY74479.1"/>
    <property type="molecule type" value="Genomic_DNA"/>
</dbReference>
<organism evidence="1 2">
    <name type="scientific">Paraflavitalea soli</name>
    <dbReference type="NCBI Taxonomy" id="2315862"/>
    <lineage>
        <taxon>Bacteria</taxon>
        <taxon>Pseudomonadati</taxon>
        <taxon>Bacteroidota</taxon>
        <taxon>Chitinophagia</taxon>
        <taxon>Chitinophagales</taxon>
        <taxon>Chitinophagaceae</taxon>
        <taxon>Paraflavitalea</taxon>
    </lineage>
</organism>
<keyword evidence="2" id="KW-1185">Reference proteome</keyword>
<proteinExistence type="predicted"/>
<accession>A0A3B7MMC6</accession>
<reference evidence="1 2" key="1">
    <citation type="submission" date="2018-09" db="EMBL/GenBank/DDBJ databases">
        <title>Genome sequencing of strain 6GH32-13.</title>
        <authorList>
            <person name="Weon H.-Y."/>
            <person name="Heo J."/>
            <person name="Kwon S.-W."/>
        </authorList>
    </citation>
    <scope>NUCLEOTIDE SEQUENCE [LARGE SCALE GENOMIC DNA]</scope>
    <source>
        <strain evidence="1 2">5GH32-13</strain>
    </source>
</reference>